<accession>A0A9W7X6Q2</accession>
<keyword evidence="2" id="KW-1185">Reference proteome</keyword>
<gene>
    <name evidence="1" type="ORF">BS78_K101900</name>
</gene>
<protein>
    <submittedName>
        <fullName evidence="1">Uncharacterized protein</fullName>
    </submittedName>
</protein>
<dbReference type="EMBL" id="MU630232">
    <property type="protein sequence ID" value="KAJ1254235.1"/>
    <property type="molecule type" value="Genomic_DNA"/>
</dbReference>
<evidence type="ECO:0000313" key="1">
    <source>
        <dbReference type="EMBL" id="KAJ1254235.1"/>
    </source>
</evidence>
<organism evidence="1 2">
    <name type="scientific">Paspalum vaginatum</name>
    <name type="common">seashore paspalum</name>
    <dbReference type="NCBI Taxonomy" id="158149"/>
    <lineage>
        <taxon>Eukaryota</taxon>
        <taxon>Viridiplantae</taxon>
        <taxon>Streptophyta</taxon>
        <taxon>Embryophyta</taxon>
        <taxon>Tracheophyta</taxon>
        <taxon>Spermatophyta</taxon>
        <taxon>Magnoliopsida</taxon>
        <taxon>Liliopsida</taxon>
        <taxon>Poales</taxon>
        <taxon>Poaceae</taxon>
        <taxon>PACMAD clade</taxon>
        <taxon>Panicoideae</taxon>
        <taxon>Andropogonodae</taxon>
        <taxon>Paspaleae</taxon>
        <taxon>Paspalinae</taxon>
        <taxon>Paspalum</taxon>
    </lineage>
</organism>
<name>A0A9W7X6Q2_9POAL</name>
<sequence>MAMADLQCHWRISQDHSNLAQLYFISCVAKTGVAKLHSDIGLSRHSEK</sequence>
<dbReference type="AlphaFoldDB" id="A0A9W7X6Q2"/>
<comment type="caution">
    <text evidence="1">The sequence shown here is derived from an EMBL/GenBank/DDBJ whole genome shotgun (WGS) entry which is preliminary data.</text>
</comment>
<dbReference type="Proteomes" id="UP001164776">
    <property type="component" value="Unassembled WGS sequence"/>
</dbReference>
<proteinExistence type="predicted"/>
<evidence type="ECO:0000313" key="2">
    <source>
        <dbReference type="Proteomes" id="UP001164776"/>
    </source>
</evidence>
<reference evidence="1 2" key="1">
    <citation type="submission" date="2022-10" db="EMBL/GenBank/DDBJ databases">
        <title>WGS assembly of Paspalum vaginatum 540-79.</title>
        <authorList>
            <person name="Sun G."/>
            <person name="Wase N."/>
            <person name="Shu S."/>
            <person name="Jenkins J."/>
            <person name="Zhou B."/>
            <person name="Torres-Rodriguez J."/>
            <person name="Chen C."/>
            <person name="Sandor L."/>
            <person name="Plott C."/>
            <person name="Yoshinga Y."/>
            <person name="Daum C."/>
            <person name="Qi P."/>
            <person name="Barry K."/>
            <person name="Lipzen A."/>
            <person name="Berry L."/>
            <person name="Pedersen C."/>
            <person name="Gottilla T."/>
            <person name="Foltz A."/>
            <person name="Yu H."/>
            <person name="O'Malley R."/>
            <person name="Zhang C."/>
            <person name="Devos K."/>
            <person name="Sigmon B."/>
            <person name="Yu B."/>
            <person name="Obata T."/>
            <person name="Schmutz J."/>
            <person name="Schnable J."/>
        </authorList>
    </citation>
    <scope>NUCLEOTIDE SEQUENCE [LARGE SCALE GENOMIC DNA]</scope>
    <source>
        <strain evidence="2">cv. 540-79</strain>
    </source>
</reference>